<gene>
    <name evidence="2" type="ordered locus">PTO0940</name>
    <name evidence="3" type="ORF">SAMN02745355_0024</name>
</gene>
<dbReference type="EMBL" id="FWYE01000001">
    <property type="protein sequence ID" value="SMD30163.1"/>
    <property type="molecule type" value="Genomic_DNA"/>
</dbReference>
<keyword evidence="1" id="KW-1133">Transmembrane helix</keyword>
<dbReference type="PaxDb" id="263820-PTO0940"/>
<keyword evidence="1" id="KW-0812">Transmembrane</keyword>
<reference evidence="2 4" key="1">
    <citation type="journal article" date="2004" name="Proc. Natl. Acad. Sci. U.S.A.">
        <title>Genome sequence of Picrophilus torridus and its implications for life around pH 0.</title>
        <authorList>
            <person name="Futterer O."/>
            <person name="Angelov A."/>
            <person name="Liesegang H."/>
            <person name="Gottschalk G."/>
            <person name="Schleper C."/>
            <person name="Schepers B."/>
            <person name="Dock C."/>
            <person name="Antranikian G."/>
            <person name="Liebl W."/>
        </authorList>
    </citation>
    <scope>NUCLEOTIDE SEQUENCE [LARGE SCALE GENOMIC DNA]</scope>
    <source>
        <strain evidence="4">ATCC 700027 / DSM 9790 / JCM 10055 / NBRC 100828</strain>
        <strain evidence="2">DSM 9790</strain>
    </source>
</reference>
<reference evidence="2" key="2">
    <citation type="submission" date="2004-02" db="EMBL/GenBank/DDBJ databases">
        <authorList>
            <person name="Fuetterer O."/>
            <person name="Angelov A."/>
            <person name="Liesegang H."/>
            <person name="Gottschalk G."/>
            <person name="Schleper C."/>
            <person name="Schepers B."/>
            <person name="Dock C."/>
            <person name="Antranikian G."/>
            <person name="Liebl W."/>
        </authorList>
    </citation>
    <scope>NUCLEOTIDE SEQUENCE</scope>
    <source>
        <strain evidence="2">DSM 9790</strain>
    </source>
</reference>
<dbReference type="RefSeq" id="WP_011177741.1">
    <property type="nucleotide sequence ID" value="NC_005877.1"/>
</dbReference>
<dbReference type="EMBL" id="AE017261">
    <property type="protein sequence ID" value="AAT43525.1"/>
    <property type="molecule type" value="Genomic_DNA"/>
</dbReference>
<organism evidence="2 4">
    <name type="scientific">Picrophilus torridus (strain ATCC 700027 / DSM 9790 / JCM 10055 / NBRC 100828 / KAW 2/3)</name>
    <dbReference type="NCBI Taxonomy" id="1122961"/>
    <lineage>
        <taxon>Archaea</taxon>
        <taxon>Methanobacteriati</taxon>
        <taxon>Thermoplasmatota</taxon>
        <taxon>Thermoplasmata</taxon>
        <taxon>Thermoplasmatales</taxon>
        <taxon>Picrophilaceae</taxon>
        <taxon>Picrophilus</taxon>
    </lineage>
</organism>
<accession>A0A8G2L6N7</accession>
<reference evidence="3 5" key="3">
    <citation type="submission" date="2017-04" db="EMBL/GenBank/DDBJ databases">
        <authorList>
            <person name="Varghese N."/>
            <person name="Submissions S."/>
        </authorList>
    </citation>
    <scope>NUCLEOTIDE SEQUENCE [LARGE SCALE GENOMIC DNA]</scope>
    <source>
        <strain evidence="3 5">DSM 9789</strain>
    </source>
</reference>
<feature type="transmembrane region" description="Helical" evidence="1">
    <location>
        <begin position="84"/>
        <end position="117"/>
    </location>
</feature>
<dbReference type="Proteomes" id="UP000000438">
    <property type="component" value="Chromosome"/>
</dbReference>
<evidence type="ECO:0000313" key="3">
    <source>
        <dbReference type="EMBL" id="SMD30163.1"/>
    </source>
</evidence>
<dbReference type="HOGENOM" id="CLU_2044493_0_0_2"/>
<dbReference type="InParanoid" id="Q6L0H7"/>
<evidence type="ECO:0000313" key="4">
    <source>
        <dbReference type="Proteomes" id="UP000000438"/>
    </source>
</evidence>
<sequence>MADARLRYGIAILGSLIIIISALITLLGIFIAGFAGFAQLITFNPAGFPLIGAGIISAIIPVIWIVLAYIIYRIASTGGSHGRAANGFAIIVLAVLVFVLGGGFVIGPLLCGIAGILLII</sequence>
<keyword evidence="5" id="KW-1185">Reference proteome</keyword>
<dbReference type="KEGG" id="pto:PTO0940"/>
<feature type="transmembrane region" description="Helical" evidence="1">
    <location>
        <begin position="50"/>
        <end position="72"/>
    </location>
</feature>
<dbReference type="Proteomes" id="UP000192315">
    <property type="component" value="Unassembled WGS sequence"/>
</dbReference>
<protein>
    <submittedName>
        <fullName evidence="2">Hypothetical membrane protein</fullName>
    </submittedName>
</protein>
<proteinExistence type="predicted"/>
<dbReference type="STRING" id="263820.PTO0940"/>
<evidence type="ECO:0000256" key="1">
    <source>
        <dbReference type="SAM" id="Phobius"/>
    </source>
</evidence>
<accession>Q6L0H7</accession>
<evidence type="ECO:0000313" key="5">
    <source>
        <dbReference type="Proteomes" id="UP000192315"/>
    </source>
</evidence>
<name>Q6L0H7_PICTO</name>
<dbReference type="AlphaFoldDB" id="Q6L0H7"/>
<evidence type="ECO:0000313" key="2">
    <source>
        <dbReference type="EMBL" id="AAT43525.1"/>
    </source>
</evidence>
<feature type="transmembrane region" description="Helical" evidence="1">
    <location>
        <begin position="12"/>
        <end position="38"/>
    </location>
</feature>
<dbReference type="GeneID" id="2844406"/>
<keyword evidence="1" id="KW-0472">Membrane</keyword>